<evidence type="ECO:0000256" key="2">
    <source>
        <dbReference type="SAM" id="SignalP"/>
    </source>
</evidence>
<gene>
    <name evidence="4" type="ORF">C5F44_13120</name>
</gene>
<dbReference type="Pfam" id="PF05036">
    <property type="entry name" value="SPOR"/>
    <property type="match status" value="1"/>
</dbReference>
<dbReference type="PROSITE" id="PS51724">
    <property type="entry name" value="SPOR"/>
    <property type="match status" value="1"/>
</dbReference>
<proteinExistence type="predicted"/>
<keyword evidence="2" id="KW-0732">Signal</keyword>
<dbReference type="GO" id="GO:0042834">
    <property type="term" value="F:peptidoglycan binding"/>
    <property type="evidence" value="ECO:0007669"/>
    <property type="project" value="InterPro"/>
</dbReference>
<feature type="chain" id="PRO_5015456359" description="SPOR domain-containing protein" evidence="2">
    <location>
        <begin position="29"/>
        <end position="347"/>
    </location>
</feature>
<dbReference type="InterPro" id="IPR036680">
    <property type="entry name" value="SPOR-like_sf"/>
</dbReference>
<dbReference type="EMBL" id="PZKE01000013">
    <property type="protein sequence ID" value="PTE13494.1"/>
    <property type="molecule type" value="Genomic_DNA"/>
</dbReference>
<name>A0A2T4J6G9_FUSBL</name>
<feature type="region of interest" description="Disordered" evidence="1">
    <location>
        <begin position="81"/>
        <end position="182"/>
    </location>
</feature>
<dbReference type="SUPFAM" id="SSF110997">
    <property type="entry name" value="Sporulation related repeat"/>
    <property type="match status" value="1"/>
</dbReference>
<comment type="caution">
    <text evidence="4">The sequence shown here is derived from an EMBL/GenBank/DDBJ whole genome shotgun (WGS) entry which is preliminary data.</text>
</comment>
<organism evidence="4 5">
    <name type="scientific">Fuscovulum blasticum DSM 2131</name>
    <dbReference type="NCBI Taxonomy" id="1188250"/>
    <lineage>
        <taxon>Bacteria</taxon>
        <taxon>Pseudomonadati</taxon>
        <taxon>Pseudomonadota</taxon>
        <taxon>Alphaproteobacteria</taxon>
        <taxon>Rhodobacterales</taxon>
        <taxon>Paracoccaceae</taxon>
        <taxon>Pseudogemmobacter</taxon>
    </lineage>
</organism>
<feature type="compositionally biased region" description="Basic residues" evidence="1">
    <location>
        <begin position="165"/>
        <end position="177"/>
    </location>
</feature>
<feature type="compositionally biased region" description="Low complexity" evidence="1">
    <location>
        <begin position="145"/>
        <end position="164"/>
    </location>
</feature>
<sequence>MSWESIMLARLLPAACLAAVIAAGPALADLNQPAELPPEGFAGQQYVDSKGCVFLRAAYGGQVVWVPRVTRDRKQLCGYAPSGGSPVLAEKTPPEVKPTAPDMGASPDASETAPKPAVAEPAPEPAIPDTPTPVVEPTPAPPAAAPEAKPAEVVAAEKPAVTPKAKPKAKAKSRAKPSAKVEALPKGEAASVKVLTGPAPEGPEYRLACAAATPVAERHALPGGGSQILCTRGDGTLEGATYPILVTVTPDGRAIGYVDPAAAEKAQTVAGGTGRLFVQVGTYAVPSNAEGVVGRLRDLGFPVAQGTFGNGALRVVYAGPFASAAEAQAALNIARQAGFADALVVTN</sequence>
<evidence type="ECO:0000259" key="3">
    <source>
        <dbReference type="PROSITE" id="PS51724"/>
    </source>
</evidence>
<evidence type="ECO:0000313" key="5">
    <source>
        <dbReference type="Proteomes" id="UP000241362"/>
    </source>
</evidence>
<evidence type="ECO:0000256" key="1">
    <source>
        <dbReference type="SAM" id="MobiDB-lite"/>
    </source>
</evidence>
<dbReference type="Gene3D" id="3.30.70.1070">
    <property type="entry name" value="Sporulation related repeat"/>
    <property type="match status" value="1"/>
</dbReference>
<feature type="signal peptide" evidence="2">
    <location>
        <begin position="1"/>
        <end position="28"/>
    </location>
</feature>
<dbReference type="AlphaFoldDB" id="A0A2T4J6G9"/>
<evidence type="ECO:0000313" key="4">
    <source>
        <dbReference type="EMBL" id="PTE13494.1"/>
    </source>
</evidence>
<reference evidence="4 5" key="1">
    <citation type="submission" date="2018-03" db="EMBL/GenBank/DDBJ databases">
        <title>Rhodobacter blasticus.</title>
        <authorList>
            <person name="Meyer T.E."/>
            <person name="Miller S."/>
            <person name="Lodha T."/>
            <person name="Gandham S."/>
            <person name="Chintalapati S."/>
            <person name="Chintalapati V.R."/>
        </authorList>
    </citation>
    <scope>NUCLEOTIDE SEQUENCE [LARGE SCALE GENOMIC DNA]</scope>
    <source>
        <strain evidence="4 5">DSM 2131</strain>
    </source>
</reference>
<feature type="domain" description="SPOR" evidence="3">
    <location>
        <begin position="270"/>
        <end position="347"/>
    </location>
</feature>
<accession>A0A2T4J6G9</accession>
<protein>
    <recommendedName>
        <fullName evidence="3">SPOR domain-containing protein</fullName>
    </recommendedName>
</protein>
<feature type="compositionally biased region" description="Pro residues" evidence="1">
    <location>
        <begin position="122"/>
        <end position="144"/>
    </location>
</feature>
<feature type="compositionally biased region" description="Low complexity" evidence="1">
    <location>
        <begin position="111"/>
        <end position="121"/>
    </location>
</feature>
<keyword evidence="5" id="KW-1185">Reference proteome</keyword>
<dbReference type="InterPro" id="IPR007730">
    <property type="entry name" value="SPOR-like_dom"/>
</dbReference>
<dbReference type="Proteomes" id="UP000241362">
    <property type="component" value="Unassembled WGS sequence"/>
</dbReference>